<proteinExistence type="predicted"/>
<organism evidence="1 2">
    <name type="scientific">Pristionchus pacificus</name>
    <name type="common">Parasitic nematode worm</name>
    <dbReference type="NCBI Taxonomy" id="54126"/>
    <lineage>
        <taxon>Eukaryota</taxon>
        <taxon>Metazoa</taxon>
        <taxon>Ecdysozoa</taxon>
        <taxon>Nematoda</taxon>
        <taxon>Chromadorea</taxon>
        <taxon>Rhabditida</taxon>
        <taxon>Rhabditina</taxon>
        <taxon>Diplogasteromorpha</taxon>
        <taxon>Diplogasteroidea</taxon>
        <taxon>Neodiplogasteridae</taxon>
        <taxon>Pristionchus</taxon>
    </lineage>
</organism>
<gene>
    <name evidence="1" type="primary">WBGene00284093</name>
</gene>
<keyword evidence="2" id="KW-1185">Reference proteome</keyword>
<dbReference type="EnsemblMetazoa" id="PPA45724.1">
    <property type="protein sequence ID" value="PPA45724.1"/>
    <property type="gene ID" value="WBGene00284093"/>
</dbReference>
<name>A0A2A6CKE7_PRIPA</name>
<dbReference type="AlphaFoldDB" id="A0A2A6CKE7"/>
<evidence type="ECO:0000313" key="2">
    <source>
        <dbReference type="Proteomes" id="UP000005239"/>
    </source>
</evidence>
<protein>
    <submittedName>
        <fullName evidence="1">Uncharacterized protein</fullName>
    </submittedName>
</protein>
<sequence length="131" mass="14793">MRKLNEKRLCNCNGILRGGRNGNGGGMWEKEPVIGYYVNGLHVATGLAASGTLTATLLGTQLEGTKREETARAVPRPTDHHKRNMMMNGKDGEEKESREFNVFDELLLRRERLLRKHFRNSLGVVPVSERF</sequence>
<reference evidence="1" key="2">
    <citation type="submission" date="2022-06" db="UniProtKB">
        <authorList>
            <consortium name="EnsemblMetazoa"/>
        </authorList>
    </citation>
    <scope>IDENTIFICATION</scope>
    <source>
        <strain evidence="1">PS312</strain>
    </source>
</reference>
<accession>A0A8R1V6F8</accession>
<evidence type="ECO:0000313" key="1">
    <source>
        <dbReference type="EnsemblMetazoa" id="PPA45724.1"/>
    </source>
</evidence>
<dbReference type="Proteomes" id="UP000005239">
    <property type="component" value="Unassembled WGS sequence"/>
</dbReference>
<accession>A0A2A6CKE7</accession>
<reference evidence="2" key="1">
    <citation type="journal article" date="2008" name="Nat. Genet.">
        <title>The Pristionchus pacificus genome provides a unique perspective on nematode lifestyle and parasitism.</title>
        <authorList>
            <person name="Dieterich C."/>
            <person name="Clifton S.W."/>
            <person name="Schuster L.N."/>
            <person name="Chinwalla A."/>
            <person name="Delehaunty K."/>
            <person name="Dinkelacker I."/>
            <person name="Fulton L."/>
            <person name="Fulton R."/>
            <person name="Godfrey J."/>
            <person name="Minx P."/>
            <person name="Mitreva M."/>
            <person name="Roeseler W."/>
            <person name="Tian H."/>
            <person name="Witte H."/>
            <person name="Yang S.P."/>
            <person name="Wilson R.K."/>
            <person name="Sommer R.J."/>
        </authorList>
    </citation>
    <scope>NUCLEOTIDE SEQUENCE [LARGE SCALE GENOMIC DNA]</scope>
    <source>
        <strain evidence="2">PS312</strain>
    </source>
</reference>